<keyword evidence="1" id="KW-1133">Transmembrane helix</keyword>
<name>A0A6N6MRK2_9HYPH</name>
<dbReference type="AlphaFoldDB" id="A0A6N6MRK2"/>
<evidence type="ECO:0000256" key="1">
    <source>
        <dbReference type="SAM" id="Phobius"/>
    </source>
</evidence>
<evidence type="ECO:0000313" key="3">
    <source>
        <dbReference type="Proteomes" id="UP000441523"/>
    </source>
</evidence>
<dbReference type="EMBL" id="VZZJ01000007">
    <property type="protein sequence ID" value="KAB1073768.1"/>
    <property type="molecule type" value="Genomic_DNA"/>
</dbReference>
<reference evidence="2 3" key="1">
    <citation type="submission" date="2019-09" db="EMBL/GenBank/DDBJ databases">
        <title>YIM 132548 draft genome.</title>
        <authorList>
            <person name="Jiang L."/>
        </authorList>
    </citation>
    <scope>NUCLEOTIDE SEQUENCE [LARGE SCALE GENOMIC DNA]</scope>
    <source>
        <strain evidence="2 3">YIM 132548</strain>
    </source>
</reference>
<gene>
    <name evidence="2" type="ORF">F6X51_10320</name>
</gene>
<organism evidence="2 3">
    <name type="scientific">Methylobacterium planeticum</name>
    <dbReference type="NCBI Taxonomy" id="2615211"/>
    <lineage>
        <taxon>Bacteria</taxon>
        <taxon>Pseudomonadati</taxon>
        <taxon>Pseudomonadota</taxon>
        <taxon>Alphaproteobacteria</taxon>
        <taxon>Hyphomicrobiales</taxon>
        <taxon>Methylobacteriaceae</taxon>
        <taxon>Methylobacterium</taxon>
    </lineage>
</organism>
<keyword evidence="1" id="KW-0812">Transmembrane</keyword>
<proteinExistence type="predicted"/>
<keyword evidence="3" id="KW-1185">Reference proteome</keyword>
<evidence type="ECO:0000313" key="2">
    <source>
        <dbReference type="EMBL" id="KAB1073768.1"/>
    </source>
</evidence>
<feature type="transmembrane region" description="Helical" evidence="1">
    <location>
        <begin position="31"/>
        <end position="50"/>
    </location>
</feature>
<dbReference type="Proteomes" id="UP000441523">
    <property type="component" value="Unassembled WGS sequence"/>
</dbReference>
<accession>A0A6N6MRK2</accession>
<keyword evidence="1" id="KW-0472">Membrane</keyword>
<sequence length="157" mass="17248">MFVYLWVLFGLFALHEDIVLRQHGIRFVFHGFALVNALVLAKVMLVAEDLKLGHRFQARPLIYQIVLEAFILATLFIAVHILEHTIGGLIAGETLAASVPSIGGGGMQGLFCVALILFVALIPFFGFRHISRELGPGRIKAMLFGRRESAAQAKPPV</sequence>
<feature type="transmembrane region" description="Helical" evidence="1">
    <location>
        <begin position="62"/>
        <end position="82"/>
    </location>
</feature>
<protein>
    <submittedName>
        <fullName evidence="2">Uncharacterized protein</fullName>
    </submittedName>
</protein>
<comment type="caution">
    <text evidence="2">The sequence shown here is derived from an EMBL/GenBank/DDBJ whole genome shotgun (WGS) entry which is preliminary data.</text>
</comment>
<feature type="transmembrane region" description="Helical" evidence="1">
    <location>
        <begin position="102"/>
        <end position="125"/>
    </location>
</feature>